<keyword evidence="2" id="KW-1185">Reference proteome</keyword>
<dbReference type="RefSeq" id="XP_060438019.1">
    <property type="nucleotide sequence ID" value="XM_060591670.1"/>
</dbReference>
<accession>A0AAI9ZCJ7</accession>
<protein>
    <submittedName>
        <fullName evidence="1">Uncharacterized protein</fullName>
    </submittedName>
</protein>
<organism evidence="1 2">
    <name type="scientific">Colletotrichum phormii</name>
    <dbReference type="NCBI Taxonomy" id="359342"/>
    <lineage>
        <taxon>Eukaryota</taxon>
        <taxon>Fungi</taxon>
        <taxon>Dikarya</taxon>
        <taxon>Ascomycota</taxon>
        <taxon>Pezizomycotina</taxon>
        <taxon>Sordariomycetes</taxon>
        <taxon>Hypocreomycetidae</taxon>
        <taxon>Glomerellales</taxon>
        <taxon>Glomerellaceae</taxon>
        <taxon>Colletotrichum</taxon>
        <taxon>Colletotrichum acutatum species complex</taxon>
    </lineage>
</organism>
<gene>
    <name evidence="1" type="ORF">BDP81DRAFT_442416</name>
</gene>
<evidence type="ECO:0000313" key="1">
    <source>
        <dbReference type="EMBL" id="KAK1622024.1"/>
    </source>
</evidence>
<dbReference type="AlphaFoldDB" id="A0AAI9ZCJ7"/>
<dbReference type="GeneID" id="85476532"/>
<comment type="caution">
    <text evidence="1">The sequence shown here is derived from an EMBL/GenBank/DDBJ whole genome shotgun (WGS) entry which is preliminary data.</text>
</comment>
<sequence>MTFESSMDTVCAARQLLVAFDPSFWNTEVRAPIPRNCKRCSSTESCKLVST</sequence>
<proteinExistence type="predicted"/>
<name>A0AAI9ZCJ7_9PEZI</name>
<dbReference type="EMBL" id="JAHMHQ010000040">
    <property type="protein sequence ID" value="KAK1622024.1"/>
    <property type="molecule type" value="Genomic_DNA"/>
</dbReference>
<dbReference type="Proteomes" id="UP001243989">
    <property type="component" value="Unassembled WGS sequence"/>
</dbReference>
<evidence type="ECO:0000313" key="2">
    <source>
        <dbReference type="Proteomes" id="UP001243989"/>
    </source>
</evidence>
<reference evidence="1" key="1">
    <citation type="submission" date="2021-06" db="EMBL/GenBank/DDBJ databases">
        <title>Comparative genomics, transcriptomics and evolutionary studies reveal genomic signatures of adaptation to plant cell wall in hemibiotrophic fungi.</title>
        <authorList>
            <consortium name="DOE Joint Genome Institute"/>
            <person name="Baroncelli R."/>
            <person name="Diaz J.F."/>
            <person name="Benocci T."/>
            <person name="Peng M."/>
            <person name="Battaglia E."/>
            <person name="Haridas S."/>
            <person name="Andreopoulos W."/>
            <person name="Labutti K."/>
            <person name="Pangilinan J."/>
            <person name="Floch G.L."/>
            <person name="Makela M.R."/>
            <person name="Henrissat B."/>
            <person name="Grigoriev I.V."/>
            <person name="Crouch J.A."/>
            <person name="De Vries R.P."/>
            <person name="Sukno S.A."/>
            <person name="Thon M.R."/>
        </authorList>
    </citation>
    <scope>NUCLEOTIDE SEQUENCE</scope>
    <source>
        <strain evidence="1">CBS 102054</strain>
    </source>
</reference>